<reference evidence="3" key="1">
    <citation type="submission" date="2022-11" db="UniProtKB">
        <authorList>
            <consortium name="EnsemblMetazoa"/>
        </authorList>
    </citation>
    <scope>IDENTIFICATION</scope>
</reference>
<dbReference type="SUPFAM" id="SSF52087">
    <property type="entry name" value="CRAL/TRIO domain"/>
    <property type="match status" value="1"/>
</dbReference>
<keyword evidence="4" id="KW-1185">Reference proteome</keyword>
<dbReference type="Pfam" id="PF03765">
    <property type="entry name" value="CRAL_TRIO_N"/>
    <property type="match status" value="1"/>
</dbReference>
<dbReference type="OMA" id="KSWFTAK"/>
<evidence type="ECO:0008006" key="5">
    <source>
        <dbReference type="Google" id="ProtNLM"/>
    </source>
</evidence>
<dbReference type="InterPro" id="IPR036598">
    <property type="entry name" value="GOLD_dom_sf"/>
</dbReference>
<dbReference type="OrthoDB" id="1434354at2759"/>
<dbReference type="PANTHER" id="PTHR23324:SF83">
    <property type="entry name" value="SEC14-LIKE PROTEIN 2"/>
    <property type="match status" value="1"/>
</dbReference>
<protein>
    <recommendedName>
        <fullName evidence="5">SEC14-like protein 2</fullName>
    </recommendedName>
</protein>
<proteinExistence type="predicted"/>
<dbReference type="GeneID" id="119727002"/>
<dbReference type="Gene3D" id="2.60.120.680">
    <property type="entry name" value="GOLD domain"/>
    <property type="match status" value="1"/>
</dbReference>
<dbReference type="SMART" id="SM00516">
    <property type="entry name" value="SEC14"/>
    <property type="match status" value="1"/>
</dbReference>
<dbReference type="CDD" id="cd00170">
    <property type="entry name" value="SEC14"/>
    <property type="match status" value="1"/>
</dbReference>
<dbReference type="InterPro" id="IPR036273">
    <property type="entry name" value="CRAL/TRIO_N_dom_sf"/>
</dbReference>
<dbReference type="PRINTS" id="PR00180">
    <property type="entry name" value="CRETINALDHBP"/>
</dbReference>
<dbReference type="InterPro" id="IPR036865">
    <property type="entry name" value="CRAL-TRIO_dom_sf"/>
</dbReference>
<dbReference type="GO" id="GO:0005737">
    <property type="term" value="C:cytoplasm"/>
    <property type="evidence" value="ECO:0007669"/>
    <property type="project" value="TreeGrafter"/>
</dbReference>
<organism evidence="3 4">
    <name type="scientific">Patiria miniata</name>
    <name type="common">Bat star</name>
    <name type="synonym">Asterina miniata</name>
    <dbReference type="NCBI Taxonomy" id="46514"/>
    <lineage>
        <taxon>Eukaryota</taxon>
        <taxon>Metazoa</taxon>
        <taxon>Echinodermata</taxon>
        <taxon>Eleutherozoa</taxon>
        <taxon>Asterozoa</taxon>
        <taxon>Asteroidea</taxon>
        <taxon>Valvatacea</taxon>
        <taxon>Valvatida</taxon>
        <taxon>Asterinidae</taxon>
        <taxon>Patiria</taxon>
    </lineage>
</organism>
<dbReference type="RefSeq" id="XP_038054799.1">
    <property type="nucleotide sequence ID" value="XM_038198871.1"/>
</dbReference>
<dbReference type="InterPro" id="IPR001251">
    <property type="entry name" value="CRAL-TRIO_dom"/>
</dbReference>
<dbReference type="Gene3D" id="3.40.525.10">
    <property type="entry name" value="CRAL-TRIO lipid binding domain"/>
    <property type="match status" value="1"/>
</dbReference>
<dbReference type="Proteomes" id="UP000887568">
    <property type="component" value="Unplaced"/>
</dbReference>
<evidence type="ECO:0000313" key="4">
    <source>
        <dbReference type="Proteomes" id="UP000887568"/>
    </source>
</evidence>
<sequence>MSGTLDNLSCKQQEKLRKFRLNVGDVVQDYHDDHVLLRFLRARKFDLKSSETLFRSDVKWKSKMQTSKLSSEDIPEVLKKYWPGGMCGYDKEGSPVCIDAIGRSDTKGLLYSAKTSDIIKHNIIIVERLYRLMEEQTLKLGRHVDGIIYIADLENLGLHHLWKPGVDVFNQCAALFEQHYPETLKMIFVINAPKFFPLAYSLVKPFLQEYTRRKVNVVGSNWKEVLLRYIDADNLPVHYGGTATGPDGDPYCQHQIVMGGKVPESYYIKGRDVSSQDLMRYELSRASCLELKYQVSKPASILRYEFKTENYDLAFGIRRIADDGEKLDVLTKQRYNCHLVPEDGEISLQETGTYVVRFDNGYSWTKAKTLLYWVELLEPVDAPQEEDALEFMPAISHDMQDI</sequence>
<evidence type="ECO:0000313" key="3">
    <source>
        <dbReference type="EnsemblMetazoa" id="XP_038054799.1"/>
    </source>
</evidence>
<feature type="domain" description="CRAL-TRIO" evidence="1">
    <location>
        <begin position="74"/>
        <end position="247"/>
    </location>
</feature>
<dbReference type="SUPFAM" id="SSF101576">
    <property type="entry name" value="Supernatant protein factor (SPF), C-terminal domain"/>
    <property type="match status" value="1"/>
</dbReference>
<dbReference type="Pfam" id="PF00650">
    <property type="entry name" value="CRAL_TRIO"/>
    <property type="match status" value="1"/>
</dbReference>
<dbReference type="EnsemblMetazoa" id="XM_038198871.1">
    <property type="protein sequence ID" value="XP_038054799.1"/>
    <property type="gene ID" value="LOC119727002"/>
</dbReference>
<dbReference type="InterPro" id="IPR009038">
    <property type="entry name" value="GOLD_dom"/>
</dbReference>
<dbReference type="InterPro" id="IPR011074">
    <property type="entry name" value="CRAL/TRIO_N_dom"/>
</dbReference>
<evidence type="ECO:0000259" key="2">
    <source>
        <dbReference type="PROSITE" id="PS50866"/>
    </source>
</evidence>
<feature type="domain" description="GOLD" evidence="2">
    <location>
        <begin position="276"/>
        <end position="376"/>
    </location>
</feature>
<dbReference type="SMART" id="SM01100">
    <property type="entry name" value="CRAL_TRIO_N"/>
    <property type="match status" value="1"/>
</dbReference>
<evidence type="ECO:0000259" key="1">
    <source>
        <dbReference type="PROSITE" id="PS50191"/>
    </source>
</evidence>
<name>A0A913ZTN0_PATMI</name>
<dbReference type="InterPro" id="IPR051064">
    <property type="entry name" value="SEC14/CRAL-TRIO_domain"/>
</dbReference>
<dbReference type="SUPFAM" id="SSF46938">
    <property type="entry name" value="CRAL/TRIO N-terminal domain"/>
    <property type="match status" value="1"/>
</dbReference>
<dbReference type="PROSITE" id="PS50866">
    <property type="entry name" value="GOLD"/>
    <property type="match status" value="1"/>
</dbReference>
<dbReference type="PANTHER" id="PTHR23324">
    <property type="entry name" value="SEC14 RELATED PROTEIN"/>
    <property type="match status" value="1"/>
</dbReference>
<dbReference type="AlphaFoldDB" id="A0A913ZTN0"/>
<dbReference type="PROSITE" id="PS50191">
    <property type="entry name" value="CRAL_TRIO"/>
    <property type="match status" value="1"/>
</dbReference>
<accession>A0A913ZTN0</accession>